<feature type="transmembrane region" description="Helical" evidence="1">
    <location>
        <begin position="9"/>
        <end position="29"/>
    </location>
</feature>
<evidence type="ECO:0000313" key="2">
    <source>
        <dbReference type="EMBL" id="QHU05877.1"/>
    </source>
</evidence>
<protein>
    <submittedName>
        <fullName evidence="2">Uncharacterized protein</fullName>
    </submittedName>
</protein>
<dbReference type="AlphaFoldDB" id="A0A6C0JN37"/>
<keyword evidence="1" id="KW-0812">Transmembrane</keyword>
<evidence type="ECO:0000256" key="1">
    <source>
        <dbReference type="SAM" id="Phobius"/>
    </source>
</evidence>
<accession>A0A6C0JN37</accession>
<proteinExistence type="predicted"/>
<keyword evidence="1" id="KW-0472">Membrane</keyword>
<organism evidence="2">
    <name type="scientific">viral metagenome</name>
    <dbReference type="NCBI Taxonomy" id="1070528"/>
    <lineage>
        <taxon>unclassified sequences</taxon>
        <taxon>metagenomes</taxon>
        <taxon>organismal metagenomes</taxon>
    </lineage>
</organism>
<keyword evidence="1" id="KW-1133">Transmembrane helix</keyword>
<name>A0A6C0JN37_9ZZZZ</name>
<reference evidence="2" key="1">
    <citation type="journal article" date="2020" name="Nature">
        <title>Giant virus diversity and host interactions through global metagenomics.</title>
        <authorList>
            <person name="Schulz F."/>
            <person name="Roux S."/>
            <person name="Paez-Espino D."/>
            <person name="Jungbluth S."/>
            <person name="Walsh D.A."/>
            <person name="Denef V.J."/>
            <person name="McMahon K.D."/>
            <person name="Konstantinidis K.T."/>
            <person name="Eloe-Fadrosh E.A."/>
            <person name="Kyrpides N.C."/>
            <person name="Woyke T."/>
        </authorList>
    </citation>
    <scope>NUCLEOTIDE SEQUENCE</scope>
    <source>
        <strain evidence="2">GVMAG-M-3300027736-24</strain>
    </source>
</reference>
<dbReference type="EMBL" id="MN740422">
    <property type="protein sequence ID" value="QHU05877.1"/>
    <property type="molecule type" value="Genomic_DNA"/>
</dbReference>
<feature type="transmembrane region" description="Helical" evidence="1">
    <location>
        <begin position="49"/>
        <end position="70"/>
    </location>
</feature>
<sequence length="75" mass="9166">MFKYFNKRLLFISFTVYLFINLFENLFHYNIGKYSDHETKIDIPTQKDWWKIITVMICFALLQGIFTCLLDKRCN</sequence>